<dbReference type="OrthoDB" id="2314504at2759"/>
<evidence type="ECO:0000313" key="2">
    <source>
        <dbReference type="Proteomes" id="UP000266861"/>
    </source>
</evidence>
<evidence type="ECO:0000313" key="1">
    <source>
        <dbReference type="EMBL" id="RHZ75847.1"/>
    </source>
</evidence>
<dbReference type="AlphaFoldDB" id="A0A397ILI4"/>
<name>A0A397ILI4_9GLOM</name>
<sequence length="312" mass="35686">MSFIARISCPASHILLLRPRVLPIYSLFFSIQKRALTKPPKPIPISSSASSFKIEDLKALKVSFRPASSKDIVIPPVEAKNYPKNYELPQIYPQTLLDPKFDVENLNISDKYIQTYIDNLYDVVKNSGLDKGTDESKTDTLVMNLLDRVVDMNGWPFKVRQHPLCQLVIRGEIVSARPEFVVGAKRIMMIAVEDKHLRNKMLSRRSGFGEAQIAAEILACGSENLRGVYQHNYVDQEIFAIRAVSTYFTFYRTVIASSYWEELESGLPKINSVVIDRWPAMNELKNDLDFAEPEKRKIVLEALTKIREYILQ</sequence>
<reference evidence="1 2" key="1">
    <citation type="submission" date="2018-08" db="EMBL/GenBank/DDBJ databases">
        <title>Genome and evolution of the arbuscular mycorrhizal fungus Diversispora epigaea (formerly Glomus versiforme) and its bacterial endosymbionts.</title>
        <authorList>
            <person name="Sun X."/>
            <person name="Fei Z."/>
            <person name="Harrison M."/>
        </authorList>
    </citation>
    <scope>NUCLEOTIDE SEQUENCE [LARGE SCALE GENOMIC DNA]</scope>
    <source>
        <strain evidence="1 2">IT104</strain>
    </source>
</reference>
<gene>
    <name evidence="1" type="ORF">Glove_209g61</name>
</gene>
<organism evidence="1 2">
    <name type="scientific">Diversispora epigaea</name>
    <dbReference type="NCBI Taxonomy" id="1348612"/>
    <lineage>
        <taxon>Eukaryota</taxon>
        <taxon>Fungi</taxon>
        <taxon>Fungi incertae sedis</taxon>
        <taxon>Mucoromycota</taxon>
        <taxon>Glomeromycotina</taxon>
        <taxon>Glomeromycetes</taxon>
        <taxon>Diversisporales</taxon>
        <taxon>Diversisporaceae</taxon>
        <taxon>Diversispora</taxon>
    </lineage>
</organism>
<dbReference type="EMBL" id="PQFF01000196">
    <property type="protein sequence ID" value="RHZ75847.1"/>
    <property type="molecule type" value="Genomic_DNA"/>
</dbReference>
<proteinExistence type="predicted"/>
<dbReference type="Proteomes" id="UP000266861">
    <property type="component" value="Unassembled WGS sequence"/>
</dbReference>
<comment type="caution">
    <text evidence="1">The sequence shown here is derived from an EMBL/GenBank/DDBJ whole genome shotgun (WGS) entry which is preliminary data.</text>
</comment>
<accession>A0A397ILI4</accession>
<protein>
    <submittedName>
        <fullName evidence="1">Uncharacterized protein</fullName>
    </submittedName>
</protein>
<keyword evidence="2" id="KW-1185">Reference proteome</keyword>